<protein>
    <recommendedName>
        <fullName evidence="4">PPPDE domain-containing protein</fullName>
    </recommendedName>
</protein>
<dbReference type="OMA" id="KWPLRDE"/>
<evidence type="ECO:0000256" key="1">
    <source>
        <dbReference type="SAM" id="SignalP"/>
    </source>
</evidence>
<evidence type="ECO:0008006" key="4">
    <source>
        <dbReference type="Google" id="ProtNLM"/>
    </source>
</evidence>
<evidence type="ECO:0000313" key="2">
    <source>
        <dbReference type="EMBL" id="KDB23677.1"/>
    </source>
</evidence>
<dbReference type="AlphaFoldDB" id="A0A059J8A4"/>
<gene>
    <name evidence="2" type="ORF">H109_04430</name>
</gene>
<reference evidence="2 3" key="1">
    <citation type="submission" date="2014-02" db="EMBL/GenBank/DDBJ databases">
        <title>The Genome Sequence of Trichophyton interdigitale MR816.</title>
        <authorList>
            <consortium name="The Broad Institute Genomics Platform"/>
            <person name="Cuomo C.A."/>
            <person name="White T.C."/>
            <person name="Graser Y."/>
            <person name="Martinez-Rossi N."/>
            <person name="Heitman J."/>
            <person name="Young S.K."/>
            <person name="Zeng Q."/>
            <person name="Gargeya S."/>
            <person name="Abouelleil A."/>
            <person name="Alvarado L."/>
            <person name="Chapman S.B."/>
            <person name="Gainer-Dewar J."/>
            <person name="Goldberg J."/>
            <person name="Griggs A."/>
            <person name="Gujja S."/>
            <person name="Hansen M."/>
            <person name="Howarth C."/>
            <person name="Imamovic A."/>
            <person name="Larimer J."/>
            <person name="Martinez D."/>
            <person name="Murphy C."/>
            <person name="Pearson M.D."/>
            <person name="Persinoti G."/>
            <person name="Poon T."/>
            <person name="Priest M."/>
            <person name="Roberts A.D."/>
            <person name="Saif S."/>
            <person name="Shea T.D."/>
            <person name="Sykes S.N."/>
            <person name="Wortman J."/>
            <person name="Nusbaum C."/>
            <person name="Birren B."/>
        </authorList>
    </citation>
    <scope>NUCLEOTIDE SEQUENCE [LARGE SCALE GENOMIC DNA]</scope>
    <source>
        <strain evidence="2 3">MR816</strain>
    </source>
</reference>
<accession>A0A059J8A4</accession>
<dbReference type="OrthoDB" id="4170853at2759"/>
<dbReference type="EMBL" id="AOKY01000297">
    <property type="protein sequence ID" value="KDB23677.1"/>
    <property type="molecule type" value="Genomic_DNA"/>
</dbReference>
<feature type="chain" id="PRO_5001579082" description="PPPDE domain-containing protein" evidence="1">
    <location>
        <begin position="21"/>
        <end position="216"/>
    </location>
</feature>
<comment type="caution">
    <text evidence="2">The sequence shown here is derived from an EMBL/GenBank/DDBJ whole genome shotgun (WGS) entry which is preliminary data.</text>
</comment>
<keyword evidence="1" id="KW-0732">Signal</keyword>
<dbReference type="HOGENOM" id="CLU_1518847_0_0_1"/>
<name>A0A059J8A4_TRIIM</name>
<proteinExistence type="predicted"/>
<sequence>MKFSTIFSTLLAAASVAVNASPIARNEVDSSLISARETTASLSTPFPTELVKRGDDDDVKIEDSDTFAALAQAYGGELEDDKYYVLTAKWPLRDEIDNETPAELQELQKKLGFYHIGFIVGKVSIKESGHKKHRKLKRDFDGQVYDTIKKENKDIKFRKTNWDTSKRRDIEYVKLTTKKKADAINNKAKDYEKDHPVYSVEDNNCNTFVQALLSEL</sequence>
<dbReference type="Proteomes" id="UP000024533">
    <property type="component" value="Unassembled WGS sequence"/>
</dbReference>
<evidence type="ECO:0000313" key="3">
    <source>
        <dbReference type="Proteomes" id="UP000024533"/>
    </source>
</evidence>
<feature type="signal peptide" evidence="1">
    <location>
        <begin position="1"/>
        <end position="20"/>
    </location>
</feature>
<organism evidence="2 3">
    <name type="scientific">Trichophyton interdigitale (strain MR816)</name>
    <dbReference type="NCBI Taxonomy" id="1215338"/>
    <lineage>
        <taxon>Eukaryota</taxon>
        <taxon>Fungi</taxon>
        <taxon>Dikarya</taxon>
        <taxon>Ascomycota</taxon>
        <taxon>Pezizomycotina</taxon>
        <taxon>Eurotiomycetes</taxon>
        <taxon>Eurotiomycetidae</taxon>
        <taxon>Onygenales</taxon>
        <taxon>Arthrodermataceae</taxon>
        <taxon>Trichophyton</taxon>
    </lineage>
</organism>
<keyword evidence="3" id="KW-1185">Reference proteome</keyword>